<dbReference type="Proteomes" id="UP000319801">
    <property type="component" value="Unassembled WGS sequence"/>
</dbReference>
<keyword evidence="5 11" id="KW-0472">Membrane</keyword>
<dbReference type="CDD" id="cd04301">
    <property type="entry name" value="NAT_SF"/>
    <property type="match status" value="1"/>
</dbReference>
<dbReference type="OrthoDB" id="41532at2759"/>
<gene>
    <name evidence="13" type="ORF">Baya_11864</name>
</gene>
<keyword evidence="3 11" id="KW-0812">Transmembrane</keyword>
<dbReference type="InterPro" id="IPR000182">
    <property type="entry name" value="GNAT_dom"/>
</dbReference>
<evidence type="ECO:0000256" key="10">
    <source>
        <dbReference type="SAM" id="MobiDB-lite"/>
    </source>
</evidence>
<dbReference type="Pfam" id="PF00583">
    <property type="entry name" value="Acetyltransf_1"/>
    <property type="match status" value="1"/>
</dbReference>
<evidence type="ECO:0000256" key="7">
    <source>
        <dbReference type="ARBA" id="ARBA00037582"/>
    </source>
</evidence>
<evidence type="ECO:0000256" key="1">
    <source>
        <dbReference type="ARBA" id="ARBA00004370"/>
    </source>
</evidence>
<dbReference type="GO" id="GO:0008080">
    <property type="term" value="F:N-acetyltransferase activity"/>
    <property type="evidence" value="ECO:0007669"/>
    <property type="project" value="InterPro"/>
</dbReference>
<comment type="function">
    <text evidence="7">Probable acetyltransferase.</text>
</comment>
<dbReference type="InterPro" id="IPR016181">
    <property type="entry name" value="Acyl_CoA_acyltransferase"/>
</dbReference>
<evidence type="ECO:0000256" key="3">
    <source>
        <dbReference type="ARBA" id="ARBA00022692"/>
    </source>
</evidence>
<evidence type="ECO:0000256" key="2">
    <source>
        <dbReference type="ARBA" id="ARBA00022679"/>
    </source>
</evidence>
<evidence type="ECO:0000256" key="11">
    <source>
        <dbReference type="SAM" id="Phobius"/>
    </source>
</evidence>
<evidence type="ECO:0000313" key="13">
    <source>
        <dbReference type="EMBL" id="TSR75270.1"/>
    </source>
</evidence>
<name>A0A556V1P8_BAGYA</name>
<keyword evidence="2 13" id="KW-0808">Transferase</keyword>
<reference evidence="13 14" key="1">
    <citation type="journal article" date="2019" name="Genome Biol. Evol.">
        <title>Whole-Genome Sequencing of the Giant Devil Catfish, Bagarius yarrelli.</title>
        <authorList>
            <person name="Jiang W."/>
            <person name="Lv Y."/>
            <person name="Cheng L."/>
            <person name="Yang K."/>
            <person name="Chao B."/>
            <person name="Wang X."/>
            <person name="Li Y."/>
            <person name="Pan X."/>
            <person name="You X."/>
            <person name="Zhang Y."/>
            <person name="Yang J."/>
            <person name="Li J."/>
            <person name="Zhang X."/>
            <person name="Liu S."/>
            <person name="Sun C."/>
            <person name="Yang J."/>
            <person name="Shi Q."/>
        </authorList>
    </citation>
    <scope>NUCLEOTIDE SEQUENCE [LARGE SCALE GENOMIC DNA]</scope>
    <source>
        <strain evidence="13">JWS20170419001</strain>
        <tissue evidence="13">Muscle</tissue>
    </source>
</reference>
<evidence type="ECO:0000256" key="6">
    <source>
        <dbReference type="ARBA" id="ARBA00023315"/>
    </source>
</evidence>
<organism evidence="13 14">
    <name type="scientific">Bagarius yarrelli</name>
    <name type="common">Goonch</name>
    <name type="synonym">Bagrus yarrelli</name>
    <dbReference type="NCBI Taxonomy" id="175774"/>
    <lineage>
        <taxon>Eukaryota</taxon>
        <taxon>Metazoa</taxon>
        <taxon>Chordata</taxon>
        <taxon>Craniata</taxon>
        <taxon>Vertebrata</taxon>
        <taxon>Euteleostomi</taxon>
        <taxon>Actinopterygii</taxon>
        <taxon>Neopterygii</taxon>
        <taxon>Teleostei</taxon>
        <taxon>Ostariophysi</taxon>
        <taxon>Siluriformes</taxon>
        <taxon>Sisoridae</taxon>
        <taxon>Sisorinae</taxon>
        <taxon>Bagarius</taxon>
    </lineage>
</organism>
<keyword evidence="6" id="KW-0012">Acyltransferase</keyword>
<dbReference type="AlphaFoldDB" id="A0A556V1P8"/>
<evidence type="ECO:0000256" key="9">
    <source>
        <dbReference type="ARBA" id="ARBA00040241"/>
    </source>
</evidence>
<dbReference type="Gene3D" id="3.40.630.30">
    <property type="match status" value="1"/>
</dbReference>
<dbReference type="GO" id="GO:0016020">
    <property type="term" value="C:membrane"/>
    <property type="evidence" value="ECO:0007669"/>
    <property type="project" value="UniProtKB-SubCell"/>
</dbReference>
<dbReference type="PROSITE" id="PS51186">
    <property type="entry name" value="GNAT"/>
    <property type="match status" value="1"/>
</dbReference>
<dbReference type="PANTHER" id="PTHR13947">
    <property type="entry name" value="GNAT FAMILY N-ACETYLTRANSFERASE"/>
    <property type="match status" value="1"/>
</dbReference>
<feature type="region of interest" description="Disordered" evidence="10">
    <location>
        <begin position="125"/>
        <end position="155"/>
    </location>
</feature>
<evidence type="ECO:0000259" key="12">
    <source>
        <dbReference type="PROSITE" id="PS51186"/>
    </source>
</evidence>
<dbReference type="PANTHER" id="PTHR13947:SF51">
    <property type="entry name" value="N-ACETYLTRANSFERASE 14-RELATED"/>
    <property type="match status" value="1"/>
</dbReference>
<dbReference type="EMBL" id="VCAZ01000096">
    <property type="protein sequence ID" value="TSR75270.1"/>
    <property type="molecule type" value="Genomic_DNA"/>
</dbReference>
<comment type="subcellular location">
    <subcellularLocation>
        <location evidence="1">Membrane</location>
    </subcellularLocation>
</comment>
<comment type="caution">
    <text evidence="13">The sequence shown here is derived from an EMBL/GenBank/DDBJ whole genome shotgun (WGS) entry which is preliminary data.</text>
</comment>
<proteinExistence type="inferred from homology"/>
<keyword evidence="14" id="KW-1185">Reference proteome</keyword>
<evidence type="ECO:0000256" key="5">
    <source>
        <dbReference type="ARBA" id="ARBA00023136"/>
    </source>
</evidence>
<dbReference type="SUPFAM" id="SSF55729">
    <property type="entry name" value="Acyl-CoA N-acyltransferases (Nat)"/>
    <property type="match status" value="1"/>
</dbReference>
<dbReference type="InterPro" id="IPR050769">
    <property type="entry name" value="NAT_camello-type"/>
</dbReference>
<sequence>MAHLDLGNVVLRRMREEDIEAVKALIKQGCEGMENRLILHLLTRPLTVLLLATVSSVLRFVVNSFMLALFIPVFLLIIYLKLTIPRSTGILGSSRPYWDYLGSSYQARSEPDLLNPHAAKAKVVTDQEKVKRRKKAKDKCKSNEMDKGKADDKENVDEDDLKARARVAGEVWVAENDGEVLGCIARDGWSRHGVYRICRLVVQSWYRREGLGRLLVQSLESKAKQSGVRWVYAHVPFPSKVGEAFFRKLGYRLQGETSGVEGEEEEEDYEEPAKGWLGFAVTKVFVKDLKV</sequence>
<evidence type="ECO:0000313" key="14">
    <source>
        <dbReference type="Proteomes" id="UP000319801"/>
    </source>
</evidence>
<evidence type="ECO:0000256" key="4">
    <source>
        <dbReference type="ARBA" id="ARBA00022989"/>
    </source>
</evidence>
<comment type="similarity">
    <text evidence="8">Belongs to the camello family.</text>
</comment>
<accession>A0A556V1P8</accession>
<feature type="transmembrane region" description="Helical" evidence="11">
    <location>
        <begin position="60"/>
        <end position="80"/>
    </location>
</feature>
<protein>
    <recommendedName>
        <fullName evidence="9">Probable N-acetyltransferase 14</fullName>
    </recommendedName>
</protein>
<feature type="domain" description="N-acetyltransferase" evidence="12">
    <location>
        <begin position="128"/>
        <end position="270"/>
    </location>
</feature>
<keyword evidence="4 11" id="KW-1133">Transmembrane helix</keyword>
<feature type="compositionally biased region" description="Basic and acidic residues" evidence="10">
    <location>
        <begin position="139"/>
        <end position="153"/>
    </location>
</feature>
<evidence type="ECO:0000256" key="8">
    <source>
        <dbReference type="ARBA" id="ARBA00038470"/>
    </source>
</evidence>